<gene>
    <name evidence="2" type="ORF">GTP69_21605</name>
</gene>
<dbReference type="Proteomes" id="UP000642144">
    <property type="component" value="Unassembled WGS sequence"/>
</dbReference>
<accession>A0ABW9W559</accession>
<protein>
    <submittedName>
        <fullName evidence="2">Uncharacterized protein</fullName>
    </submittedName>
</protein>
<sequence length="197" mass="21024">MNQAELDLFNDKLDAHAKEVERFHGEVANVTRQIANCDKLVRLANAGLSQIDSKIAEAVRVSAEAQHIADTAAVQASAAATTATQAAVSDMIARLAEATEAARKTSLSLNLLQFKTGGWIAVYTVLVLLCCLAAGALTSWALRGQALTPEQAHYVELGKAHEALLANASDKELKQLNAIRTREKPGVRSGIRTQAQP</sequence>
<keyword evidence="1" id="KW-0472">Membrane</keyword>
<feature type="transmembrane region" description="Helical" evidence="1">
    <location>
        <begin position="120"/>
        <end position="142"/>
    </location>
</feature>
<evidence type="ECO:0000256" key="1">
    <source>
        <dbReference type="SAM" id="Phobius"/>
    </source>
</evidence>
<name>A0ABW9W559_9BURK</name>
<evidence type="ECO:0000313" key="3">
    <source>
        <dbReference type="Proteomes" id="UP000642144"/>
    </source>
</evidence>
<keyword evidence="1" id="KW-0812">Transmembrane</keyword>
<keyword evidence="1" id="KW-1133">Transmembrane helix</keyword>
<comment type="caution">
    <text evidence="2">The sequence shown here is derived from an EMBL/GenBank/DDBJ whole genome shotgun (WGS) entry which is preliminary data.</text>
</comment>
<proteinExistence type="predicted"/>
<dbReference type="EMBL" id="WWCT01000019">
    <property type="protein sequence ID" value="MYN29005.1"/>
    <property type="molecule type" value="Genomic_DNA"/>
</dbReference>
<reference evidence="2 3" key="1">
    <citation type="submission" date="2019-12" db="EMBL/GenBank/DDBJ databases">
        <title>Novel species isolated from a subtropical stream in China.</title>
        <authorList>
            <person name="Lu H."/>
        </authorList>
    </citation>
    <scope>NUCLEOTIDE SEQUENCE [LARGE SCALE GENOMIC DNA]</scope>
    <source>
        <strain evidence="2 3">CY42W</strain>
    </source>
</reference>
<organism evidence="2 3">
    <name type="scientific">Duganella levis</name>
    <dbReference type="NCBI Taxonomy" id="2692169"/>
    <lineage>
        <taxon>Bacteria</taxon>
        <taxon>Pseudomonadati</taxon>
        <taxon>Pseudomonadota</taxon>
        <taxon>Betaproteobacteria</taxon>
        <taxon>Burkholderiales</taxon>
        <taxon>Oxalobacteraceae</taxon>
        <taxon>Telluria group</taxon>
        <taxon>Duganella</taxon>
    </lineage>
</organism>
<evidence type="ECO:0000313" key="2">
    <source>
        <dbReference type="EMBL" id="MYN29005.1"/>
    </source>
</evidence>
<keyword evidence="3" id="KW-1185">Reference proteome</keyword>
<dbReference type="RefSeq" id="WP_161056784.1">
    <property type="nucleotide sequence ID" value="NZ_WWCT01000019.1"/>
</dbReference>